<dbReference type="InterPro" id="IPR036890">
    <property type="entry name" value="HATPase_C_sf"/>
</dbReference>
<dbReference type="Proteomes" id="UP001451571">
    <property type="component" value="Chromosome"/>
</dbReference>
<feature type="transmembrane region" description="Helical" evidence="5">
    <location>
        <begin position="311"/>
        <end position="333"/>
    </location>
</feature>
<feature type="domain" description="HAMP" evidence="6">
    <location>
        <begin position="338"/>
        <end position="390"/>
    </location>
</feature>
<reference evidence="7 8" key="1">
    <citation type="submission" date="2024-02" db="EMBL/GenBank/DDBJ databases">
        <title>Bacterial strain from lacustrine sediment.</title>
        <authorList>
            <person name="Petit C."/>
            <person name="Fadhlaoui K."/>
        </authorList>
    </citation>
    <scope>NUCLEOTIDE SEQUENCE [LARGE SCALE GENOMIC DNA]</scope>
    <source>
        <strain evidence="7 8">IPX-CK</strain>
    </source>
</reference>
<dbReference type="InterPro" id="IPR003660">
    <property type="entry name" value="HAMP_dom"/>
</dbReference>
<dbReference type="Gene3D" id="3.30.565.10">
    <property type="entry name" value="Histidine kinase-like ATPase, C-terminal domain"/>
    <property type="match status" value="1"/>
</dbReference>
<evidence type="ECO:0000313" key="8">
    <source>
        <dbReference type="Proteomes" id="UP001451571"/>
    </source>
</evidence>
<evidence type="ECO:0000259" key="6">
    <source>
        <dbReference type="PROSITE" id="PS50885"/>
    </source>
</evidence>
<evidence type="ECO:0000256" key="2">
    <source>
        <dbReference type="ARBA" id="ARBA00022553"/>
    </source>
</evidence>
<dbReference type="PANTHER" id="PTHR34220:SF7">
    <property type="entry name" value="SENSOR HISTIDINE KINASE YPDA"/>
    <property type="match status" value="1"/>
</dbReference>
<evidence type="ECO:0000256" key="5">
    <source>
        <dbReference type="SAM" id="Phobius"/>
    </source>
</evidence>
<dbReference type="SUPFAM" id="SSF158472">
    <property type="entry name" value="HAMP domain-like"/>
    <property type="match status" value="1"/>
</dbReference>
<dbReference type="PANTHER" id="PTHR34220">
    <property type="entry name" value="SENSOR HISTIDINE KINASE YPDA"/>
    <property type="match status" value="1"/>
</dbReference>
<dbReference type="PROSITE" id="PS50885">
    <property type="entry name" value="HAMP"/>
    <property type="match status" value="1"/>
</dbReference>
<gene>
    <name evidence="7" type="ORF">V6984_01195</name>
</gene>
<dbReference type="RefSeq" id="WP_342758004.1">
    <property type="nucleotide sequence ID" value="NZ_CP146256.1"/>
</dbReference>
<dbReference type="InterPro" id="IPR010559">
    <property type="entry name" value="Sig_transdc_His_kin_internal"/>
</dbReference>
<organism evidence="7 8">
    <name type="scientific">Kineothrix sedimenti</name>
    <dbReference type="NCBI Taxonomy" id="3123317"/>
    <lineage>
        <taxon>Bacteria</taxon>
        <taxon>Bacillati</taxon>
        <taxon>Bacillota</taxon>
        <taxon>Clostridia</taxon>
        <taxon>Lachnospirales</taxon>
        <taxon>Lachnospiraceae</taxon>
        <taxon>Kineothrix</taxon>
    </lineage>
</organism>
<dbReference type="Pfam" id="PF00672">
    <property type="entry name" value="HAMP"/>
    <property type="match status" value="1"/>
</dbReference>
<dbReference type="InterPro" id="IPR050640">
    <property type="entry name" value="Bact_2-comp_sensor_kinase"/>
</dbReference>
<dbReference type="CDD" id="cd06225">
    <property type="entry name" value="HAMP"/>
    <property type="match status" value="1"/>
</dbReference>
<keyword evidence="4 7" id="KW-0418">Kinase</keyword>
<dbReference type="Pfam" id="PF06580">
    <property type="entry name" value="His_kinase"/>
    <property type="match status" value="1"/>
</dbReference>
<keyword evidence="3 7" id="KW-0808">Transferase</keyword>
<dbReference type="InterPro" id="IPR003594">
    <property type="entry name" value="HATPase_dom"/>
</dbReference>
<sequence length="612" mass="70317">MIRIKEMLMKRIDRLTVYFNIRQKIIFYVYLVISPILILITTFILISNYKDTKNQQIEADSNVVRSLDKSIGVIQTELSDLSVYICINSDIGAILTNGRPEELNEDSRLWYNRAPMKIIQDIIALKGYIKTMAIYPENGVNSYLRCIDSSVHLSDIEAVRQTDTYKKAVEMKGDIVWKRVSQGSGSIYQANYADKIVMCREIFDMSKKEKLGYLVLGVNEEKYIDLCKNAIQQENEGIVILSCEGSELTRYGTVDEKILSYISSEEYLKQDHKKRAVYFEHDSYNVFCSQEQKKGVIVCKMVPKSNSDKQLNNIIITPILMLIGMLVGLWPLLELISNIISRPLQRLCVAMNKFQGGDFNQQVAVESRDEIGEVTACFNQMVLSIKELIDRNYVMALKEKESELSALQAQINPHFLYNTLDSLYWRTQSEGNDELAEDILALSQLFRLVLGQGKGIIPVRMEKELIANYLHIQKMRFNKRLKFEINIDEDIMEEFIPKLILQPFVENAIVHGFENSEKGGFLKITGKRQENNLVFSIRDNGIGMTEEQIAAIWNVEDSKRYAGQRIGRYAIKNVRERLELKYREDFSLMITSRPSEGTEVTIVLGGFGTNMN</sequence>
<proteinExistence type="predicted"/>
<dbReference type="Pfam" id="PF02518">
    <property type="entry name" value="HATPase_c"/>
    <property type="match status" value="1"/>
</dbReference>
<dbReference type="SUPFAM" id="SSF55874">
    <property type="entry name" value="ATPase domain of HSP90 chaperone/DNA topoisomerase II/histidine kinase"/>
    <property type="match status" value="1"/>
</dbReference>
<evidence type="ECO:0000256" key="3">
    <source>
        <dbReference type="ARBA" id="ARBA00022679"/>
    </source>
</evidence>
<keyword evidence="5" id="KW-0812">Transmembrane</keyword>
<name>A0ABZ3EYL3_9FIRM</name>
<evidence type="ECO:0000256" key="4">
    <source>
        <dbReference type="ARBA" id="ARBA00022777"/>
    </source>
</evidence>
<dbReference type="EC" id="2.7.13.3" evidence="7"/>
<keyword evidence="8" id="KW-1185">Reference proteome</keyword>
<keyword evidence="5" id="KW-0472">Membrane</keyword>
<comment type="subcellular location">
    <subcellularLocation>
        <location evidence="1">Membrane</location>
    </subcellularLocation>
</comment>
<dbReference type="EMBL" id="CP146256">
    <property type="protein sequence ID" value="XAH74412.1"/>
    <property type="molecule type" value="Genomic_DNA"/>
</dbReference>
<dbReference type="SMART" id="SM00304">
    <property type="entry name" value="HAMP"/>
    <property type="match status" value="1"/>
</dbReference>
<dbReference type="Gene3D" id="6.10.340.10">
    <property type="match status" value="1"/>
</dbReference>
<protein>
    <submittedName>
        <fullName evidence="7">Sensor histidine kinase</fullName>
        <ecNumber evidence="7">2.7.13.3</ecNumber>
    </submittedName>
</protein>
<evidence type="ECO:0000256" key="1">
    <source>
        <dbReference type="ARBA" id="ARBA00004370"/>
    </source>
</evidence>
<accession>A0ABZ3EYL3</accession>
<keyword evidence="5" id="KW-1133">Transmembrane helix</keyword>
<evidence type="ECO:0000313" key="7">
    <source>
        <dbReference type="EMBL" id="XAH74412.1"/>
    </source>
</evidence>
<feature type="transmembrane region" description="Helical" evidence="5">
    <location>
        <begin position="25"/>
        <end position="46"/>
    </location>
</feature>
<dbReference type="GO" id="GO:0004673">
    <property type="term" value="F:protein histidine kinase activity"/>
    <property type="evidence" value="ECO:0007669"/>
    <property type="project" value="UniProtKB-EC"/>
</dbReference>
<keyword evidence="2" id="KW-0597">Phosphoprotein</keyword>